<sequence>MRKIRERFFLIVAFSAGHRKSEDQLTNLFERLNLNQNSRMFAINKRRERFDIALRVWDRGKITLSPCFEFVKTLRANQGQRHQLG</sequence>
<dbReference type="AlphaFoldDB" id="A0A655W979"/>
<proteinExistence type="predicted"/>
<organism evidence="1 2">
    <name type="scientific">Vibrio cholerae</name>
    <dbReference type="NCBI Taxonomy" id="666"/>
    <lineage>
        <taxon>Bacteria</taxon>
        <taxon>Pseudomonadati</taxon>
        <taxon>Pseudomonadota</taxon>
        <taxon>Gammaproteobacteria</taxon>
        <taxon>Vibrionales</taxon>
        <taxon>Vibrionaceae</taxon>
        <taxon>Vibrio</taxon>
    </lineage>
</organism>
<reference evidence="1 2" key="1">
    <citation type="submission" date="2015-07" db="EMBL/GenBank/DDBJ databases">
        <authorList>
            <consortium name="Pathogen Informatics"/>
        </authorList>
    </citation>
    <scope>NUCLEOTIDE SEQUENCE [LARGE SCALE GENOMIC DNA]</scope>
    <source>
        <strain evidence="1 2">A51</strain>
    </source>
</reference>
<dbReference type="EMBL" id="CWOW01000001">
    <property type="protein sequence ID" value="CRZ77924.1"/>
    <property type="molecule type" value="Genomic_DNA"/>
</dbReference>
<accession>A0A655W979</accession>
<evidence type="ECO:0000313" key="1">
    <source>
        <dbReference type="EMBL" id="CRZ77924.1"/>
    </source>
</evidence>
<dbReference type="Proteomes" id="UP000044806">
    <property type="component" value="Unassembled WGS sequence"/>
</dbReference>
<gene>
    <name evidence="1" type="ORF">ERS013165_00126</name>
</gene>
<evidence type="ECO:0000313" key="2">
    <source>
        <dbReference type="Proteomes" id="UP000044806"/>
    </source>
</evidence>
<name>A0A655W979_VIBCL</name>
<protein>
    <submittedName>
        <fullName evidence="1">Uncharacterized protein</fullName>
    </submittedName>
</protein>